<gene>
    <name evidence="10" type="primary">fluC</name>
    <name evidence="10" type="synonym">crcB</name>
    <name evidence="11" type="ORF">SAMN02910314_00085</name>
</gene>
<evidence type="ECO:0000256" key="6">
    <source>
        <dbReference type="ARBA" id="ARBA00023303"/>
    </source>
</evidence>
<evidence type="ECO:0000256" key="4">
    <source>
        <dbReference type="ARBA" id="ARBA00022989"/>
    </source>
</evidence>
<evidence type="ECO:0000256" key="7">
    <source>
        <dbReference type="ARBA" id="ARBA00035120"/>
    </source>
</evidence>
<proteinExistence type="inferred from homology"/>
<keyword evidence="10" id="KW-0915">Sodium</keyword>
<dbReference type="RefSeq" id="WP_066664398.1">
    <property type="nucleotide sequence ID" value="NZ_CP011402.1"/>
</dbReference>
<comment type="catalytic activity">
    <reaction evidence="8">
        <text>fluoride(in) = fluoride(out)</text>
        <dbReference type="Rhea" id="RHEA:76159"/>
        <dbReference type="ChEBI" id="CHEBI:17051"/>
    </reaction>
    <physiologicalReaction direction="left-to-right" evidence="8">
        <dbReference type="Rhea" id="RHEA:76160"/>
    </physiologicalReaction>
</comment>
<evidence type="ECO:0000313" key="11">
    <source>
        <dbReference type="EMBL" id="SEO38891.1"/>
    </source>
</evidence>
<dbReference type="HAMAP" id="MF_00454">
    <property type="entry name" value="FluC"/>
    <property type="match status" value="1"/>
</dbReference>
<keyword evidence="12" id="KW-1185">Reference proteome</keyword>
<keyword evidence="3 10" id="KW-0812">Transmembrane</keyword>
<comment type="subcellular location">
    <subcellularLocation>
        <location evidence="1 10">Cell membrane</location>
        <topology evidence="1 10">Multi-pass membrane protein</topology>
    </subcellularLocation>
</comment>
<dbReference type="PANTHER" id="PTHR28259:SF1">
    <property type="entry name" value="FLUORIDE EXPORT PROTEIN 1-RELATED"/>
    <property type="match status" value="1"/>
</dbReference>
<feature type="transmembrane region" description="Helical" evidence="10">
    <location>
        <begin position="65"/>
        <end position="83"/>
    </location>
</feature>
<dbReference type="Pfam" id="PF02537">
    <property type="entry name" value="CRCB"/>
    <property type="match status" value="1"/>
</dbReference>
<accession>A0A172S035</accession>
<name>A0A172S035_9ACTN</name>
<dbReference type="OrthoDB" id="5148600at2"/>
<dbReference type="AlphaFoldDB" id="A0A172S035"/>
<evidence type="ECO:0000256" key="3">
    <source>
        <dbReference type="ARBA" id="ARBA00022692"/>
    </source>
</evidence>
<protein>
    <recommendedName>
        <fullName evidence="10">Fluoride-specific ion channel FluC</fullName>
    </recommendedName>
</protein>
<dbReference type="PANTHER" id="PTHR28259">
    <property type="entry name" value="FLUORIDE EXPORT PROTEIN 1-RELATED"/>
    <property type="match status" value="1"/>
</dbReference>
<dbReference type="GO" id="GO:0005886">
    <property type="term" value="C:plasma membrane"/>
    <property type="evidence" value="ECO:0007669"/>
    <property type="project" value="UniProtKB-SubCell"/>
</dbReference>
<evidence type="ECO:0000256" key="5">
    <source>
        <dbReference type="ARBA" id="ARBA00023136"/>
    </source>
</evidence>
<comment type="activity regulation">
    <text evidence="10">Na(+) is not transported, but it plays an essential structural role and its presence is essential for fluoride channel function.</text>
</comment>
<keyword evidence="5 10" id="KW-0472">Membrane</keyword>
<dbReference type="NCBIfam" id="TIGR00494">
    <property type="entry name" value="crcB"/>
    <property type="match status" value="1"/>
</dbReference>
<evidence type="ECO:0000256" key="1">
    <source>
        <dbReference type="ARBA" id="ARBA00004651"/>
    </source>
</evidence>
<keyword evidence="10" id="KW-0479">Metal-binding</keyword>
<evidence type="ECO:0000313" key="12">
    <source>
        <dbReference type="Proteomes" id="UP000182975"/>
    </source>
</evidence>
<dbReference type="KEGG" id="ddt:AAY81_09440"/>
<sequence>MFINCLAVGAGGFIGSILRYLVGNAIPNDFFPWGTLAINVVGSFALALIAGLVFRGTIDNESVSLMLRVGLCGGFTTMSTFSLEVVNLATRDAWLAALGYAVLTCVLCVAAAYAGGILAKG</sequence>
<reference evidence="12" key="1">
    <citation type="submission" date="2016-10" db="EMBL/GenBank/DDBJ databases">
        <authorList>
            <person name="Varghese N."/>
        </authorList>
    </citation>
    <scope>NUCLEOTIDE SEQUENCE [LARGE SCALE GENOMIC DNA]</scope>
    <source>
        <strain evidence="12">DSM 21843</strain>
    </source>
</reference>
<dbReference type="InterPro" id="IPR003691">
    <property type="entry name" value="FluC"/>
</dbReference>
<organism evidence="11 12">
    <name type="scientific">Denitrobacterium detoxificans</name>
    <dbReference type="NCBI Taxonomy" id="79604"/>
    <lineage>
        <taxon>Bacteria</taxon>
        <taxon>Bacillati</taxon>
        <taxon>Actinomycetota</taxon>
        <taxon>Coriobacteriia</taxon>
        <taxon>Eggerthellales</taxon>
        <taxon>Eggerthellaceae</taxon>
        <taxon>Denitrobacterium</taxon>
    </lineage>
</organism>
<feature type="transmembrane region" description="Helical" evidence="10">
    <location>
        <begin position="95"/>
        <end position="119"/>
    </location>
</feature>
<feature type="transmembrane region" description="Helical" evidence="10">
    <location>
        <begin position="30"/>
        <end position="53"/>
    </location>
</feature>
<keyword evidence="4 10" id="KW-1133">Transmembrane helix</keyword>
<dbReference type="EMBL" id="FOEC01000001">
    <property type="protein sequence ID" value="SEO38891.1"/>
    <property type="molecule type" value="Genomic_DNA"/>
</dbReference>
<keyword evidence="6 10" id="KW-0407">Ion channel</keyword>
<comment type="function">
    <text evidence="9 10">Fluoride-specific ion channel. Important for reducing fluoride concentration in the cell, thus reducing its toxicity.</text>
</comment>
<dbReference type="GO" id="GO:0140114">
    <property type="term" value="P:cellular detoxification of fluoride"/>
    <property type="evidence" value="ECO:0007669"/>
    <property type="project" value="UniProtKB-UniRule"/>
</dbReference>
<feature type="binding site" evidence="10">
    <location>
        <position position="76"/>
    </location>
    <ligand>
        <name>Na(+)</name>
        <dbReference type="ChEBI" id="CHEBI:29101"/>
        <note>structural</note>
    </ligand>
</feature>
<feature type="binding site" evidence="10">
    <location>
        <position position="73"/>
    </location>
    <ligand>
        <name>Na(+)</name>
        <dbReference type="ChEBI" id="CHEBI:29101"/>
        <note>structural</note>
    </ligand>
</feature>
<keyword evidence="2 10" id="KW-1003">Cell membrane</keyword>
<keyword evidence="10" id="KW-0406">Ion transport</keyword>
<evidence type="ECO:0000256" key="8">
    <source>
        <dbReference type="ARBA" id="ARBA00035585"/>
    </source>
</evidence>
<dbReference type="GO" id="GO:0046872">
    <property type="term" value="F:metal ion binding"/>
    <property type="evidence" value="ECO:0007669"/>
    <property type="project" value="UniProtKB-KW"/>
</dbReference>
<evidence type="ECO:0000256" key="10">
    <source>
        <dbReference type="HAMAP-Rule" id="MF_00454"/>
    </source>
</evidence>
<dbReference type="Proteomes" id="UP000182975">
    <property type="component" value="Unassembled WGS sequence"/>
</dbReference>
<evidence type="ECO:0000256" key="9">
    <source>
        <dbReference type="ARBA" id="ARBA00049940"/>
    </source>
</evidence>
<evidence type="ECO:0000256" key="2">
    <source>
        <dbReference type="ARBA" id="ARBA00022475"/>
    </source>
</evidence>
<dbReference type="GO" id="GO:0062054">
    <property type="term" value="F:fluoride channel activity"/>
    <property type="evidence" value="ECO:0007669"/>
    <property type="project" value="UniProtKB-UniRule"/>
</dbReference>
<comment type="similarity">
    <text evidence="7 10">Belongs to the fluoride channel Fluc/FEX (TC 1.A.43) family.</text>
</comment>
<keyword evidence="10" id="KW-0813">Transport</keyword>